<evidence type="ECO:0000313" key="3">
    <source>
        <dbReference type="Proteomes" id="UP001362999"/>
    </source>
</evidence>
<name>A0AAW0AM70_9AGAR</name>
<evidence type="ECO:0000313" key="2">
    <source>
        <dbReference type="EMBL" id="KAK7014037.1"/>
    </source>
</evidence>
<proteinExistence type="predicted"/>
<evidence type="ECO:0000256" key="1">
    <source>
        <dbReference type="SAM" id="MobiDB-lite"/>
    </source>
</evidence>
<dbReference type="AlphaFoldDB" id="A0AAW0AM70"/>
<feature type="compositionally biased region" description="Low complexity" evidence="1">
    <location>
        <begin position="55"/>
        <end position="65"/>
    </location>
</feature>
<dbReference type="Proteomes" id="UP001362999">
    <property type="component" value="Unassembled WGS sequence"/>
</dbReference>
<dbReference type="EMBL" id="JAWWNJ010000058">
    <property type="protein sequence ID" value="KAK7014037.1"/>
    <property type="molecule type" value="Genomic_DNA"/>
</dbReference>
<gene>
    <name evidence="2" type="ORF">R3P38DRAFT_1456869</name>
</gene>
<feature type="region of interest" description="Disordered" evidence="1">
    <location>
        <begin position="87"/>
        <end position="106"/>
    </location>
</feature>
<reference evidence="2 3" key="1">
    <citation type="journal article" date="2024" name="J Genomics">
        <title>Draft genome sequencing and assembly of Favolaschia claudopus CIRM-BRFM 2984 isolated from oak limbs.</title>
        <authorList>
            <person name="Navarro D."/>
            <person name="Drula E."/>
            <person name="Chaduli D."/>
            <person name="Cazenave R."/>
            <person name="Ahrendt S."/>
            <person name="Wang J."/>
            <person name="Lipzen A."/>
            <person name="Daum C."/>
            <person name="Barry K."/>
            <person name="Grigoriev I.V."/>
            <person name="Favel A."/>
            <person name="Rosso M.N."/>
            <person name="Martin F."/>
        </authorList>
    </citation>
    <scope>NUCLEOTIDE SEQUENCE [LARGE SCALE GENOMIC DNA]</scope>
    <source>
        <strain evidence="2 3">CIRM-BRFM 2984</strain>
    </source>
</reference>
<comment type="caution">
    <text evidence="2">The sequence shown here is derived from an EMBL/GenBank/DDBJ whole genome shotgun (WGS) entry which is preliminary data.</text>
</comment>
<accession>A0AAW0AM70</accession>
<organism evidence="2 3">
    <name type="scientific">Favolaschia claudopus</name>
    <dbReference type="NCBI Taxonomy" id="2862362"/>
    <lineage>
        <taxon>Eukaryota</taxon>
        <taxon>Fungi</taxon>
        <taxon>Dikarya</taxon>
        <taxon>Basidiomycota</taxon>
        <taxon>Agaricomycotina</taxon>
        <taxon>Agaricomycetes</taxon>
        <taxon>Agaricomycetidae</taxon>
        <taxon>Agaricales</taxon>
        <taxon>Marasmiineae</taxon>
        <taxon>Mycenaceae</taxon>
        <taxon>Favolaschia</taxon>
    </lineage>
</organism>
<feature type="region of interest" description="Disordered" evidence="1">
    <location>
        <begin position="45"/>
        <end position="68"/>
    </location>
</feature>
<protein>
    <submittedName>
        <fullName evidence="2">Uncharacterized protein</fullName>
    </submittedName>
</protein>
<sequence length="265" mass="28786">MSQLGGSAGIEGGLSTRRDSYGTMLIRGLGMSRIRRADERCIHPQFDMSPSFFTPRQRLSPSSPLDPRPCRRSAAFSFSVFDSHLAAAPSSRHPGRSASPEQARRTHTITAGGDERVQSQGDQAESFHCRTPHTRSALSQILGLRRDVGGNMRVYHPSTRTHVRPLSTLCLGSGQSSLSSTRHQAPPPPTCILCFLASSGLAARYRKTPCRWAVRDAAPPCLRLCSMCGGRSFVGWMADLRGRSVGWDSSTSAFAYHLADGLEVA</sequence>
<keyword evidence="3" id="KW-1185">Reference proteome</keyword>